<dbReference type="Proteomes" id="UP001234178">
    <property type="component" value="Unassembled WGS sequence"/>
</dbReference>
<feature type="compositionally biased region" description="Basic and acidic residues" evidence="1">
    <location>
        <begin position="307"/>
        <end position="322"/>
    </location>
</feature>
<organism evidence="2 3">
    <name type="scientific">Daphnia magna</name>
    <dbReference type="NCBI Taxonomy" id="35525"/>
    <lineage>
        <taxon>Eukaryota</taxon>
        <taxon>Metazoa</taxon>
        <taxon>Ecdysozoa</taxon>
        <taxon>Arthropoda</taxon>
        <taxon>Crustacea</taxon>
        <taxon>Branchiopoda</taxon>
        <taxon>Diplostraca</taxon>
        <taxon>Cladocera</taxon>
        <taxon>Anomopoda</taxon>
        <taxon>Daphniidae</taxon>
        <taxon>Daphnia</taxon>
    </lineage>
</organism>
<sequence>MSEQTPRDGFDSLYGTLRPALVTIDELVAPWADLKIDLPREAIVRITFNSFLQLALALDYVGKLIEITGLATYDADGVPTTMTEVLQWQPVPARTDDELLRDAMEWVANLAPVAAEPEEEPDDDVDGTYFSRRVFTAFRYGPKPIAVAILPPDDPLSPARLKERKRGSAAWRRRNRRAAKKGQELTRELSRGGHLGEIDGPRGGRGSGDPPPALREGTALVASCGPNAIREREDRERVRSRPRRQAGTFGSKPTLADRPLPDAAVPPSGDHRERSWRPHRRGPYEERRSALFGHRPTRSLQGADRQALVRDGKAPPMKRPDRPSVATLRKLLSDIARRYEVRRRYLFLAWPGRHGEAVPAPLRARYAFAAEAYAMGATYADVGALLGTTLTTASRLVRLHAEIAEAAKGVMGALPLRIEVSREGFDQLRRAIEHEIVTDVPKFGVLPRAAPMGAVDVRVLPNAPPGLWRVVYHCPDCGPGVSLATPRPIACPTCRGTHEVFREG</sequence>
<protein>
    <submittedName>
        <fullName evidence="2">Uncharacterized protein</fullName>
    </submittedName>
</protein>
<evidence type="ECO:0000256" key="1">
    <source>
        <dbReference type="SAM" id="MobiDB-lite"/>
    </source>
</evidence>
<feature type="compositionally biased region" description="Basic and acidic residues" evidence="1">
    <location>
        <begin position="229"/>
        <end position="239"/>
    </location>
</feature>
<gene>
    <name evidence="2" type="ORF">OUZ56_032619</name>
</gene>
<reference evidence="2 3" key="1">
    <citation type="journal article" date="2023" name="Nucleic Acids Res.">
        <title>The hologenome of Daphnia magna reveals possible DNA methylation and microbiome-mediated evolution of the host genome.</title>
        <authorList>
            <person name="Chaturvedi A."/>
            <person name="Li X."/>
            <person name="Dhandapani V."/>
            <person name="Marshall H."/>
            <person name="Kissane S."/>
            <person name="Cuenca-Cambronero M."/>
            <person name="Asole G."/>
            <person name="Calvet F."/>
            <person name="Ruiz-Romero M."/>
            <person name="Marangio P."/>
            <person name="Guigo R."/>
            <person name="Rago D."/>
            <person name="Mirbahai L."/>
            <person name="Eastwood N."/>
            <person name="Colbourne J.K."/>
            <person name="Zhou J."/>
            <person name="Mallon E."/>
            <person name="Orsini L."/>
        </authorList>
    </citation>
    <scope>NUCLEOTIDE SEQUENCE [LARGE SCALE GENOMIC DNA]</scope>
    <source>
        <strain evidence="2">LRV0_1</strain>
    </source>
</reference>
<feature type="compositionally biased region" description="Basic and acidic residues" evidence="1">
    <location>
        <begin position="269"/>
        <end position="289"/>
    </location>
</feature>
<proteinExistence type="predicted"/>
<feature type="compositionally biased region" description="Basic residues" evidence="1">
    <location>
        <begin position="162"/>
        <end position="180"/>
    </location>
</feature>
<keyword evidence="3" id="KW-1185">Reference proteome</keyword>
<feature type="region of interest" description="Disordered" evidence="1">
    <location>
        <begin position="150"/>
        <end position="322"/>
    </location>
</feature>
<accession>A0ABR0B9F3</accession>
<comment type="caution">
    <text evidence="2">The sequence shown here is derived from an EMBL/GenBank/DDBJ whole genome shotgun (WGS) entry which is preliminary data.</text>
</comment>
<name>A0ABR0B9F3_9CRUS</name>
<evidence type="ECO:0000313" key="3">
    <source>
        <dbReference type="Proteomes" id="UP001234178"/>
    </source>
</evidence>
<feature type="compositionally biased region" description="Basic and acidic residues" evidence="1">
    <location>
        <begin position="181"/>
        <end position="202"/>
    </location>
</feature>
<evidence type="ECO:0000313" key="2">
    <source>
        <dbReference type="EMBL" id="KAK4045211.1"/>
    </source>
</evidence>
<dbReference type="EMBL" id="JAOYFB010000041">
    <property type="protein sequence ID" value="KAK4045211.1"/>
    <property type="molecule type" value="Genomic_DNA"/>
</dbReference>